<name>A0A3L6RE96_PANMI</name>
<keyword evidence="3" id="KW-1185">Reference proteome</keyword>
<evidence type="ECO:0000313" key="3">
    <source>
        <dbReference type="Proteomes" id="UP000275267"/>
    </source>
</evidence>
<dbReference type="Proteomes" id="UP000275267">
    <property type="component" value="Unassembled WGS sequence"/>
</dbReference>
<comment type="caution">
    <text evidence="2">The sequence shown here is derived from an EMBL/GenBank/DDBJ whole genome shotgun (WGS) entry which is preliminary data.</text>
</comment>
<gene>
    <name evidence="2" type="ORF">C2845_PM06G12880</name>
</gene>
<sequence>MSFFLTGFFHQVHIQIFQKSFLIAGVCIGGRSECHHHVPGVDAAAGVVSPSTSSAPSSSGNLTTMPDKVRPSSSSVRAAAAREGLGDQQWPWSEFLADDAGVGTELRCAALLGSPNLARPA</sequence>
<accession>A0A3L6RE96</accession>
<organism evidence="2 3">
    <name type="scientific">Panicum miliaceum</name>
    <name type="common">Proso millet</name>
    <name type="synonym">Broomcorn millet</name>
    <dbReference type="NCBI Taxonomy" id="4540"/>
    <lineage>
        <taxon>Eukaryota</taxon>
        <taxon>Viridiplantae</taxon>
        <taxon>Streptophyta</taxon>
        <taxon>Embryophyta</taxon>
        <taxon>Tracheophyta</taxon>
        <taxon>Spermatophyta</taxon>
        <taxon>Magnoliopsida</taxon>
        <taxon>Liliopsida</taxon>
        <taxon>Poales</taxon>
        <taxon>Poaceae</taxon>
        <taxon>PACMAD clade</taxon>
        <taxon>Panicoideae</taxon>
        <taxon>Panicodae</taxon>
        <taxon>Paniceae</taxon>
        <taxon>Panicinae</taxon>
        <taxon>Panicum</taxon>
        <taxon>Panicum sect. Panicum</taxon>
    </lineage>
</organism>
<protein>
    <submittedName>
        <fullName evidence="2">B-box zinc finger protein 20</fullName>
    </submittedName>
</protein>
<feature type="region of interest" description="Disordered" evidence="1">
    <location>
        <begin position="47"/>
        <end position="84"/>
    </location>
</feature>
<evidence type="ECO:0000256" key="1">
    <source>
        <dbReference type="SAM" id="MobiDB-lite"/>
    </source>
</evidence>
<feature type="compositionally biased region" description="Low complexity" evidence="1">
    <location>
        <begin position="71"/>
        <end position="82"/>
    </location>
</feature>
<feature type="compositionally biased region" description="Low complexity" evidence="1">
    <location>
        <begin position="47"/>
        <end position="60"/>
    </location>
</feature>
<dbReference type="EMBL" id="PQIB02000009">
    <property type="protein sequence ID" value="RLN00581.1"/>
    <property type="molecule type" value="Genomic_DNA"/>
</dbReference>
<evidence type="ECO:0000313" key="2">
    <source>
        <dbReference type="EMBL" id="RLN00581.1"/>
    </source>
</evidence>
<proteinExistence type="predicted"/>
<reference evidence="3" key="1">
    <citation type="journal article" date="2019" name="Nat. Commun.">
        <title>The genome of broomcorn millet.</title>
        <authorList>
            <person name="Zou C."/>
            <person name="Miki D."/>
            <person name="Li D."/>
            <person name="Tang Q."/>
            <person name="Xiao L."/>
            <person name="Rajput S."/>
            <person name="Deng P."/>
            <person name="Jia W."/>
            <person name="Huang R."/>
            <person name="Zhang M."/>
            <person name="Sun Y."/>
            <person name="Hu J."/>
            <person name="Fu X."/>
            <person name="Schnable P.S."/>
            <person name="Li F."/>
            <person name="Zhang H."/>
            <person name="Feng B."/>
            <person name="Zhu X."/>
            <person name="Liu R."/>
            <person name="Schnable J.C."/>
            <person name="Zhu J.-K."/>
            <person name="Zhang H."/>
        </authorList>
    </citation>
    <scope>NUCLEOTIDE SEQUENCE [LARGE SCALE GENOMIC DNA]</scope>
</reference>
<dbReference type="AlphaFoldDB" id="A0A3L6RE96"/>